<feature type="compositionally biased region" description="Low complexity" evidence="1">
    <location>
        <begin position="18"/>
        <end position="30"/>
    </location>
</feature>
<proteinExistence type="predicted"/>
<protein>
    <submittedName>
        <fullName evidence="2">Uncharacterized protein</fullName>
    </submittedName>
</protein>
<gene>
    <name evidence="2" type="ORF">LZC95_29180</name>
</gene>
<feature type="region of interest" description="Disordered" evidence="1">
    <location>
        <begin position="1"/>
        <end position="30"/>
    </location>
</feature>
<dbReference type="Proteomes" id="UP001379533">
    <property type="component" value="Chromosome"/>
</dbReference>
<sequence length="74" mass="8019">MKLEKPPAVAIEPWDTAPTPSRVPVPKTTTPTVVSFDMADERGGGEVSELHEFHFGARPPKRVTWAAASFPGAY</sequence>
<name>A0ABZ2JZK5_9BACT</name>
<reference evidence="2 3" key="1">
    <citation type="submission" date="2021-12" db="EMBL/GenBank/DDBJ databases">
        <title>Discovery of the Pendulisporaceae a myxobacterial family with distinct sporulation behavior and unique specialized metabolism.</title>
        <authorList>
            <person name="Garcia R."/>
            <person name="Popoff A."/>
            <person name="Bader C.D."/>
            <person name="Loehr J."/>
            <person name="Walesch S."/>
            <person name="Walt C."/>
            <person name="Boldt J."/>
            <person name="Bunk B."/>
            <person name="Haeckl F.J.F.P.J."/>
            <person name="Gunesch A.P."/>
            <person name="Birkelbach J."/>
            <person name="Nuebel U."/>
            <person name="Pietschmann T."/>
            <person name="Bach T."/>
            <person name="Mueller R."/>
        </authorList>
    </citation>
    <scope>NUCLEOTIDE SEQUENCE [LARGE SCALE GENOMIC DNA]</scope>
    <source>
        <strain evidence="2 3">MSr12523</strain>
    </source>
</reference>
<organism evidence="2 3">
    <name type="scientific">Pendulispora brunnea</name>
    <dbReference type="NCBI Taxonomy" id="2905690"/>
    <lineage>
        <taxon>Bacteria</taxon>
        <taxon>Pseudomonadati</taxon>
        <taxon>Myxococcota</taxon>
        <taxon>Myxococcia</taxon>
        <taxon>Myxococcales</taxon>
        <taxon>Sorangiineae</taxon>
        <taxon>Pendulisporaceae</taxon>
        <taxon>Pendulispora</taxon>
    </lineage>
</organism>
<dbReference type="RefSeq" id="WP_394841131.1">
    <property type="nucleotide sequence ID" value="NZ_CP089982.1"/>
</dbReference>
<keyword evidence="3" id="KW-1185">Reference proteome</keyword>
<evidence type="ECO:0000313" key="2">
    <source>
        <dbReference type="EMBL" id="WXA90518.1"/>
    </source>
</evidence>
<evidence type="ECO:0000313" key="3">
    <source>
        <dbReference type="Proteomes" id="UP001379533"/>
    </source>
</evidence>
<evidence type="ECO:0000256" key="1">
    <source>
        <dbReference type="SAM" id="MobiDB-lite"/>
    </source>
</evidence>
<dbReference type="EMBL" id="CP089982">
    <property type="protein sequence ID" value="WXA90518.1"/>
    <property type="molecule type" value="Genomic_DNA"/>
</dbReference>
<accession>A0ABZ2JZK5</accession>